<name>A0A7W2VRU3_ENTAS</name>
<keyword evidence="1" id="KW-0812">Transmembrane</keyword>
<keyword evidence="1" id="KW-0472">Membrane</keyword>
<dbReference type="Proteomes" id="UP000826990">
    <property type="component" value="Chromosome"/>
</dbReference>
<evidence type="ECO:0000313" key="3">
    <source>
        <dbReference type="EMBL" id="MDO7922687.1"/>
    </source>
</evidence>
<dbReference type="Proteomes" id="UP001176432">
    <property type="component" value="Unassembled WGS sequence"/>
</dbReference>
<dbReference type="AlphaFoldDB" id="A0A7W2VRU3"/>
<dbReference type="RefSeq" id="WP_162531704.1">
    <property type="nucleotide sequence ID" value="NZ_AP019630.1"/>
</dbReference>
<protein>
    <submittedName>
        <fullName evidence="2">Uncharacterized protein</fullName>
    </submittedName>
</protein>
<dbReference type="EMBL" id="CP080107">
    <property type="protein sequence ID" value="QYD29200.1"/>
    <property type="molecule type" value="Genomic_DNA"/>
</dbReference>
<reference evidence="2 5" key="1">
    <citation type="submission" date="2020-06" db="EMBL/GenBank/DDBJ databases">
        <title>REHAB project genomes.</title>
        <authorList>
            <person name="Shaw L.P."/>
        </authorList>
    </citation>
    <scope>NUCLEOTIDE SEQUENCE [LARGE SCALE GENOMIC DNA]</scope>
    <source>
        <strain evidence="2 5">RHBSTW-00074</strain>
    </source>
</reference>
<dbReference type="EMBL" id="JABXRP010000003">
    <property type="protein sequence ID" value="MBA8079510.1"/>
    <property type="molecule type" value="Genomic_DNA"/>
</dbReference>
<reference evidence="3" key="3">
    <citation type="submission" date="2023-07" db="EMBL/GenBank/DDBJ databases">
        <title>Isolates cultured from stool samples of acute diarrhea patients.</title>
        <authorList>
            <person name="Jiang S."/>
        </authorList>
    </citation>
    <scope>NUCLEOTIDE SEQUENCE</scope>
    <source>
        <strain evidence="3">L4424</strain>
    </source>
</reference>
<dbReference type="EMBL" id="JAUPXB010000001">
    <property type="protein sequence ID" value="MDO7922687.1"/>
    <property type="molecule type" value="Genomic_DNA"/>
</dbReference>
<feature type="transmembrane region" description="Helical" evidence="1">
    <location>
        <begin position="20"/>
        <end position="42"/>
    </location>
</feature>
<sequence length="46" mass="5140">MKPVKVAQSLRYDVPIRPFFKVMVAGFTELYGGVAWPLLIWAGGVM</sequence>
<evidence type="ECO:0000313" key="4">
    <source>
        <dbReference type="EMBL" id="QYD29200.1"/>
    </source>
</evidence>
<dbReference type="Proteomes" id="UP000533461">
    <property type="component" value="Unassembled WGS sequence"/>
</dbReference>
<gene>
    <name evidence="2" type="ORF">HV056_23785</name>
    <name evidence="4" type="ORF">KZX48_16405</name>
    <name evidence="3" type="ORF">Q5934_14500</name>
</gene>
<evidence type="ECO:0000256" key="1">
    <source>
        <dbReference type="SAM" id="Phobius"/>
    </source>
</evidence>
<keyword evidence="1" id="KW-1133">Transmembrane helix</keyword>
<proteinExistence type="predicted"/>
<reference evidence="4" key="2">
    <citation type="submission" date="2021-07" db="EMBL/GenBank/DDBJ databases">
        <title>Characterization of Emerging Pathogens Carrying KPC-2 Gene in IncP-6 Plasmids Isolated from Urban Sewage in Argentina.</title>
        <authorList>
            <person name="Ghiglione B."/>
            <person name="Haim M.S."/>
            <person name="Dropa M."/>
        </authorList>
    </citation>
    <scope>NUCLEOTIDE SEQUENCE</scope>
    <source>
        <strain evidence="4">WW-19C</strain>
    </source>
</reference>
<dbReference type="GeneID" id="75136144"/>
<organism evidence="2 5">
    <name type="scientific">Enterobacter asburiae</name>
    <dbReference type="NCBI Taxonomy" id="61645"/>
    <lineage>
        <taxon>Bacteria</taxon>
        <taxon>Pseudomonadati</taxon>
        <taxon>Pseudomonadota</taxon>
        <taxon>Gammaproteobacteria</taxon>
        <taxon>Enterobacterales</taxon>
        <taxon>Enterobacteriaceae</taxon>
        <taxon>Enterobacter</taxon>
        <taxon>Enterobacter cloacae complex</taxon>
    </lineage>
</organism>
<evidence type="ECO:0000313" key="5">
    <source>
        <dbReference type="Proteomes" id="UP000533461"/>
    </source>
</evidence>
<evidence type="ECO:0000313" key="2">
    <source>
        <dbReference type="EMBL" id="MBA8079510.1"/>
    </source>
</evidence>
<accession>A0A7W2VRU3</accession>